<name>A0A7X2T1D9_9CLOT</name>
<gene>
    <name evidence="2" type="primary">thiT</name>
    <name evidence="2" type="ORF">FYJ33_04940</name>
</gene>
<protein>
    <submittedName>
        <fullName evidence="2">Energy-coupled thiamine transporter ThiT</fullName>
    </submittedName>
</protein>
<accession>A0A7X2T1D9</accession>
<dbReference type="InterPro" id="IPR012651">
    <property type="entry name" value="Thia_Transptr_ThiT"/>
</dbReference>
<evidence type="ECO:0000313" key="2">
    <source>
        <dbReference type="EMBL" id="MSR90783.1"/>
    </source>
</evidence>
<feature type="transmembrane region" description="Helical" evidence="1">
    <location>
        <begin position="60"/>
        <end position="79"/>
    </location>
</feature>
<comment type="caution">
    <text evidence="2">The sequence shown here is derived from an EMBL/GenBank/DDBJ whole genome shotgun (WGS) entry which is preliminary data.</text>
</comment>
<dbReference type="EMBL" id="VULX01000004">
    <property type="protein sequence ID" value="MSR90783.1"/>
    <property type="molecule type" value="Genomic_DNA"/>
</dbReference>
<dbReference type="NCBIfam" id="TIGR02357">
    <property type="entry name" value="ECF_ThiT_YuaJ"/>
    <property type="match status" value="1"/>
</dbReference>
<dbReference type="Pfam" id="PF09515">
    <property type="entry name" value="Thia_YuaJ"/>
    <property type="match status" value="1"/>
</dbReference>
<dbReference type="Proteomes" id="UP000460287">
    <property type="component" value="Unassembled WGS sequence"/>
</dbReference>
<keyword evidence="1" id="KW-0472">Membrane</keyword>
<feature type="transmembrane region" description="Helical" evidence="1">
    <location>
        <begin position="154"/>
        <end position="176"/>
    </location>
</feature>
<proteinExistence type="predicted"/>
<reference evidence="2 3" key="1">
    <citation type="submission" date="2019-08" db="EMBL/GenBank/DDBJ databases">
        <title>In-depth cultivation of the pig gut microbiome towards novel bacterial diversity and tailored functional studies.</title>
        <authorList>
            <person name="Wylensek D."/>
            <person name="Hitch T.C.A."/>
            <person name="Clavel T."/>
        </authorList>
    </citation>
    <scope>NUCLEOTIDE SEQUENCE [LARGE SCALE GENOMIC DNA]</scope>
    <source>
        <strain evidence="2 3">WCA-383-APC-5B</strain>
    </source>
</reference>
<keyword evidence="1" id="KW-0812">Transmembrane</keyword>
<feature type="transmembrane region" description="Helical" evidence="1">
    <location>
        <begin position="196"/>
        <end position="214"/>
    </location>
</feature>
<dbReference type="AlphaFoldDB" id="A0A7X2T1D9"/>
<feature type="transmembrane region" description="Helical" evidence="1">
    <location>
        <begin position="133"/>
        <end position="149"/>
    </location>
</feature>
<dbReference type="Gene3D" id="1.10.1760.20">
    <property type="match status" value="1"/>
</dbReference>
<feature type="transmembrane region" description="Helical" evidence="1">
    <location>
        <begin position="28"/>
        <end position="48"/>
    </location>
</feature>
<organism evidence="2 3">
    <name type="scientific">Inconstantimicrobium porci</name>
    <dbReference type="NCBI Taxonomy" id="2652291"/>
    <lineage>
        <taxon>Bacteria</taxon>
        <taxon>Bacillati</taxon>
        <taxon>Bacillota</taxon>
        <taxon>Clostridia</taxon>
        <taxon>Eubacteriales</taxon>
        <taxon>Clostridiaceae</taxon>
        <taxon>Inconstantimicrobium</taxon>
    </lineage>
</organism>
<feature type="transmembrane region" description="Helical" evidence="1">
    <location>
        <begin position="85"/>
        <end position="103"/>
    </location>
</feature>
<dbReference type="GO" id="GO:0015234">
    <property type="term" value="F:thiamine transmembrane transporter activity"/>
    <property type="evidence" value="ECO:0007669"/>
    <property type="project" value="InterPro"/>
</dbReference>
<keyword evidence="3" id="KW-1185">Reference proteome</keyword>
<sequence>MGISKIFSTFIKNIQKSFTLPEAADASFSYPLCIITILACVILFVVVIRARKIKFTPQMVARLGLALAITFILHAFKIFELPNALGSITLGSFIPLMIISFMYGPEIGMFTGFVYGILNLLMGGYMLNPVQVLFDYPLPFMCLGIAGFFKDKKFIGALVAVLFKFVCHFISGVAFFGNYAPKGMSPWVYSLVANGAAQGLECAICLVILAILPVERLMREVNRSSSIAKA</sequence>
<feature type="transmembrane region" description="Helical" evidence="1">
    <location>
        <begin position="110"/>
        <end position="127"/>
    </location>
</feature>
<evidence type="ECO:0000313" key="3">
    <source>
        <dbReference type="Proteomes" id="UP000460287"/>
    </source>
</evidence>
<keyword evidence="1" id="KW-1133">Transmembrane helix</keyword>
<dbReference type="GO" id="GO:0005886">
    <property type="term" value="C:plasma membrane"/>
    <property type="evidence" value="ECO:0007669"/>
    <property type="project" value="InterPro"/>
</dbReference>
<evidence type="ECO:0000256" key="1">
    <source>
        <dbReference type="SAM" id="Phobius"/>
    </source>
</evidence>